<dbReference type="NCBIfam" id="TIGR00996">
    <property type="entry name" value="Mtu_fam_mce"/>
    <property type="match status" value="1"/>
</dbReference>
<dbReference type="InterPro" id="IPR003399">
    <property type="entry name" value="Mce/MlaD"/>
</dbReference>
<proteinExistence type="predicted"/>
<evidence type="ECO:0000313" key="4">
    <source>
        <dbReference type="EMBL" id="GAS94490.1"/>
    </source>
</evidence>
<keyword evidence="1" id="KW-0812">Transmembrane</keyword>
<dbReference type="STRING" id="228230.RMCC_1456"/>
<sequence length="403" mass="43121">MAADRFAVPHRGVGAVALALLTALAVLVYLQFRGDFRYRAELTVLSPRAGLGVDPGSKVTFNGVEIGRVHTVAPADVDGVPHARVTVQIEPRYLSLIPADVTADVNASTVFGNKYIAFRSPDNPAPQRMSPHGEITATWVSTEFNTLFETVLAISERVDPVKLNLTLTAAADALTGMGGSFGRSLSDAGDILADANARTAEFRRDIRSLAALGDRYADAAPDLFDGLTRAAHTAATLDDERGAIDRALLAAVGFGADGGDILERGGPYLARGATDLIPTATLFDRYSPQLLCTIRNYHDVAPLMEATFGGDNGYSLDSNGTVFGFGVPNAYIYPDNLPRVNAHGGPEGKPGCWQKITRDLWPAPYLVMDTGLSIAPYNHFEWGSPVFSEYVWGRQVGEPTINP</sequence>
<dbReference type="GO" id="GO:0005576">
    <property type="term" value="C:extracellular region"/>
    <property type="evidence" value="ECO:0007669"/>
    <property type="project" value="TreeGrafter"/>
</dbReference>
<dbReference type="GO" id="GO:0051701">
    <property type="term" value="P:biological process involved in interaction with host"/>
    <property type="evidence" value="ECO:0007669"/>
    <property type="project" value="TreeGrafter"/>
</dbReference>
<organism evidence="4 5">
    <name type="scientific">Mycolicibacterium canariasense</name>
    <name type="common">Mycobacterium canariasense</name>
    <dbReference type="NCBI Taxonomy" id="228230"/>
    <lineage>
        <taxon>Bacteria</taxon>
        <taxon>Bacillati</taxon>
        <taxon>Actinomycetota</taxon>
        <taxon>Actinomycetes</taxon>
        <taxon>Mycobacteriales</taxon>
        <taxon>Mycobacteriaceae</taxon>
        <taxon>Mycolicibacterium</taxon>
    </lineage>
</organism>
<evidence type="ECO:0000256" key="1">
    <source>
        <dbReference type="SAM" id="Phobius"/>
    </source>
</evidence>
<keyword evidence="1" id="KW-0472">Membrane</keyword>
<dbReference type="Pfam" id="PF02470">
    <property type="entry name" value="MlaD"/>
    <property type="match status" value="1"/>
</dbReference>
<protein>
    <submittedName>
        <fullName evidence="4">MCE-family protein MCE1a</fullName>
    </submittedName>
</protein>
<accession>A0A124E1R6</accession>
<dbReference type="Proteomes" id="UP000069443">
    <property type="component" value="Unassembled WGS sequence"/>
</dbReference>
<dbReference type="PANTHER" id="PTHR33371:SF19">
    <property type="entry name" value="MCE-FAMILY PROTEIN MCE4A"/>
    <property type="match status" value="1"/>
</dbReference>
<dbReference type="OrthoDB" id="3460188at2"/>
<gene>
    <name evidence="4" type="primary">mce</name>
    <name evidence="4" type="ORF">RMCC_1456</name>
</gene>
<reference evidence="5" key="1">
    <citation type="journal article" date="2016" name="Genome Announc.">
        <title>Draft Genome Sequences of Five Rapidly Growing Mycobacterium Species, M. thermoresistibile, M. fortuitum subsp. acetamidolyticum, M. canariasense, M. brisbanense, and M. novocastrense.</title>
        <authorList>
            <person name="Katahira K."/>
            <person name="Ogura Y."/>
            <person name="Gotoh Y."/>
            <person name="Hayashi T."/>
        </authorList>
    </citation>
    <scope>NUCLEOTIDE SEQUENCE [LARGE SCALE GENOMIC DNA]</scope>
    <source>
        <strain evidence="5">JCM15298</strain>
    </source>
</reference>
<keyword evidence="5" id="KW-1185">Reference proteome</keyword>
<dbReference type="InterPro" id="IPR024516">
    <property type="entry name" value="Mce_C"/>
</dbReference>
<dbReference type="PANTHER" id="PTHR33371">
    <property type="entry name" value="INTERMEMBRANE PHOSPHOLIPID TRANSPORT SYSTEM BINDING PROTEIN MLAD-RELATED"/>
    <property type="match status" value="1"/>
</dbReference>
<name>A0A124E1R6_MYCCR</name>
<feature type="domain" description="Mce/MlaD" evidence="2">
    <location>
        <begin position="42"/>
        <end position="119"/>
    </location>
</feature>
<dbReference type="InterPro" id="IPR005693">
    <property type="entry name" value="Mce"/>
</dbReference>
<dbReference type="AlphaFoldDB" id="A0A124E1R6"/>
<dbReference type="EMBL" id="BCSY01000035">
    <property type="protein sequence ID" value="GAS94490.1"/>
    <property type="molecule type" value="Genomic_DNA"/>
</dbReference>
<dbReference type="RefSeq" id="WP_062655787.1">
    <property type="nucleotide sequence ID" value="NZ_BCSY01000035.1"/>
</dbReference>
<feature type="domain" description="Mammalian cell entry C-terminal" evidence="3">
    <location>
        <begin position="126"/>
        <end position="346"/>
    </location>
</feature>
<dbReference type="Pfam" id="PF11887">
    <property type="entry name" value="Mce4_CUP1"/>
    <property type="match status" value="1"/>
</dbReference>
<evidence type="ECO:0000313" key="5">
    <source>
        <dbReference type="Proteomes" id="UP000069443"/>
    </source>
</evidence>
<keyword evidence="1" id="KW-1133">Transmembrane helix</keyword>
<dbReference type="InterPro" id="IPR052336">
    <property type="entry name" value="MlaD_Phospholipid_Transporter"/>
</dbReference>
<comment type="caution">
    <text evidence="4">The sequence shown here is derived from an EMBL/GenBank/DDBJ whole genome shotgun (WGS) entry which is preliminary data.</text>
</comment>
<evidence type="ECO:0000259" key="2">
    <source>
        <dbReference type="Pfam" id="PF02470"/>
    </source>
</evidence>
<reference evidence="5" key="2">
    <citation type="submission" date="2016-02" db="EMBL/GenBank/DDBJ databases">
        <title>Draft genome sequence of five rapidly growing Mycobacterium species.</title>
        <authorList>
            <person name="Katahira K."/>
            <person name="Gotou Y."/>
            <person name="Iida K."/>
            <person name="Ogura Y."/>
            <person name="Hayashi T."/>
        </authorList>
    </citation>
    <scope>NUCLEOTIDE SEQUENCE [LARGE SCALE GENOMIC DNA]</scope>
    <source>
        <strain evidence="5">JCM15298</strain>
    </source>
</reference>
<feature type="transmembrane region" description="Helical" evidence="1">
    <location>
        <begin position="12"/>
        <end position="30"/>
    </location>
</feature>
<evidence type="ECO:0000259" key="3">
    <source>
        <dbReference type="Pfam" id="PF11887"/>
    </source>
</evidence>